<dbReference type="InterPro" id="IPR004421">
    <property type="entry name" value="Carbamoyltransferase_HypF"/>
</dbReference>
<evidence type="ECO:0000259" key="11">
    <source>
        <dbReference type="PROSITE" id="PS51163"/>
    </source>
</evidence>
<keyword evidence="6" id="KW-0862">Zinc</keyword>
<dbReference type="EC" id="6.2.-.-" evidence="8"/>
<comment type="similarity">
    <text evidence="2 8">Belongs to the carbamoyltransferase HypF family.</text>
</comment>
<dbReference type="GO" id="GO:0016874">
    <property type="term" value="F:ligase activity"/>
    <property type="evidence" value="ECO:0007669"/>
    <property type="project" value="UniProtKB-KW"/>
</dbReference>
<evidence type="ECO:0000256" key="4">
    <source>
        <dbReference type="ARBA" id="ARBA00022723"/>
    </source>
</evidence>
<accession>A0ABV4UH61</accession>
<dbReference type="Pfam" id="PF17788">
    <property type="entry name" value="HypF_C"/>
    <property type="match status" value="1"/>
</dbReference>
<dbReference type="Proteomes" id="UP001574673">
    <property type="component" value="Unassembled WGS sequence"/>
</dbReference>
<comment type="caution">
    <text evidence="9">Lacks conserved residue(s) required for the propagation of feature annotation.</text>
</comment>
<dbReference type="InterPro" id="IPR036046">
    <property type="entry name" value="Acylphosphatase-like_dom_sf"/>
</dbReference>
<dbReference type="Gene3D" id="3.30.110.120">
    <property type="match status" value="1"/>
</dbReference>
<dbReference type="InterPro" id="IPR011125">
    <property type="entry name" value="Znf_HypF"/>
</dbReference>
<evidence type="ECO:0000256" key="5">
    <source>
        <dbReference type="ARBA" id="ARBA00022771"/>
    </source>
</evidence>
<dbReference type="PROSITE" id="PS51160">
    <property type="entry name" value="ACYLPHOSPHATASE_3"/>
    <property type="match status" value="1"/>
</dbReference>
<evidence type="ECO:0000313" key="13">
    <source>
        <dbReference type="Proteomes" id="UP001574673"/>
    </source>
</evidence>
<dbReference type="InterPro" id="IPR055128">
    <property type="entry name" value="HypF_C_2"/>
</dbReference>
<evidence type="ECO:0000256" key="7">
    <source>
        <dbReference type="ARBA" id="ARBA00048220"/>
    </source>
</evidence>
<reference evidence="13" key="1">
    <citation type="submission" date="2024-06" db="EMBL/GenBank/DDBJ databases">
        <title>Radixoralia hellwigii gen. nov., sp nov., isolated from a root canal in the human oral cavity.</title>
        <authorList>
            <person name="Bartsch S."/>
            <person name="Wittmer A."/>
            <person name="Schulz A.-K."/>
            <person name="Neumann-Schaal M."/>
            <person name="Wolf J."/>
            <person name="Gronow S."/>
            <person name="Tennert C."/>
            <person name="Haecker G."/>
            <person name="Cieplik F."/>
            <person name="Al-Ahmad A."/>
        </authorList>
    </citation>
    <scope>NUCLEOTIDE SEQUENCE [LARGE SCALE GENOMIC DNA]</scope>
    <source>
        <strain evidence="13">Wk13</strain>
    </source>
</reference>
<dbReference type="Gene3D" id="3.30.420.40">
    <property type="match status" value="1"/>
</dbReference>
<dbReference type="InterPro" id="IPR006070">
    <property type="entry name" value="Sua5-like_dom"/>
</dbReference>
<dbReference type="Pfam" id="PF07503">
    <property type="entry name" value="zf-HYPF"/>
    <property type="match status" value="2"/>
</dbReference>
<keyword evidence="13" id="KW-1185">Reference proteome</keyword>
<comment type="catalytic activity">
    <reaction evidence="7 8">
        <text>C-terminal L-cysteinyl-[HypE protein] + carbamoyl phosphate + ATP + H2O = C-terminal S-carboxamide-L-cysteinyl-[HypE protein] + AMP + phosphate + diphosphate + H(+)</text>
        <dbReference type="Rhea" id="RHEA:55636"/>
        <dbReference type="Rhea" id="RHEA-COMP:14247"/>
        <dbReference type="Rhea" id="RHEA-COMP:14392"/>
        <dbReference type="ChEBI" id="CHEBI:15377"/>
        <dbReference type="ChEBI" id="CHEBI:15378"/>
        <dbReference type="ChEBI" id="CHEBI:30616"/>
        <dbReference type="ChEBI" id="CHEBI:33019"/>
        <dbReference type="ChEBI" id="CHEBI:43474"/>
        <dbReference type="ChEBI" id="CHEBI:58228"/>
        <dbReference type="ChEBI" id="CHEBI:76913"/>
        <dbReference type="ChEBI" id="CHEBI:139126"/>
        <dbReference type="ChEBI" id="CHEBI:456215"/>
    </reaction>
</comment>
<protein>
    <recommendedName>
        <fullName evidence="8">Carbamoyltransferase HypF</fullName>
        <ecNumber evidence="8">6.2.-.-</ecNumber>
    </recommendedName>
</protein>
<keyword evidence="3 12" id="KW-0436">Ligase</keyword>
<dbReference type="Pfam" id="PF00708">
    <property type="entry name" value="Acylphosphatase"/>
    <property type="match status" value="1"/>
</dbReference>
<comment type="pathway">
    <text evidence="1 8">Protein modification; [NiFe] hydrogenase maturation.</text>
</comment>
<dbReference type="InterPro" id="IPR001792">
    <property type="entry name" value="Acylphosphatase-like_dom"/>
</dbReference>
<feature type="domain" description="Acylphosphatase-like" evidence="10">
    <location>
        <begin position="14"/>
        <end position="101"/>
    </location>
</feature>
<dbReference type="PROSITE" id="PS51163">
    <property type="entry name" value="YRDC"/>
    <property type="match status" value="1"/>
</dbReference>
<dbReference type="EMBL" id="JBEUWX010000003">
    <property type="protein sequence ID" value="MFA9950966.1"/>
    <property type="molecule type" value="Genomic_DNA"/>
</dbReference>
<evidence type="ECO:0000256" key="1">
    <source>
        <dbReference type="ARBA" id="ARBA00004711"/>
    </source>
</evidence>
<dbReference type="InterPro" id="IPR017945">
    <property type="entry name" value="DHBP_synth_RibB-like_a/b_dom"/>
</dbReference>
<dbReference type="PANTHER" id="PTHR42959:SF1">
    <property type="entry name" value="CARBAMOYLTRANSFERASE HYPF"/>
    <property type="match status" value="1"/>
</dbReference>
<feature type="domain" description="YrdC-like" evidence="11">
    <location>
        <begin position="209"/>
        <end position="409"/>
    </location>
</feature>
<name>A0ABV4UH61_9RHOO</name>
<proteinExistence type="inferred from homology"/>
<gene>
    <name evidence="12" type="primary">hypF</name>
    <name evidence="12" type="ORF">ABCS64_11625</name>
</gene>
<evidence type="ECO:0000259" key="10">
    <source>
        <dbReference type="PROSITE" id="PS51160"/>
    </source>
</evidence>
<evidence type="ECO:0000256" key="3">
    <source>
        <dbReference type="ARBA" id="ARBA00022598"/>
    </source>
</evidence>
<keyword evidence="5" id="KW-0863">Zinc-finger</keyword>
<evidence type="ECO:0000256" key="9">
    <source>
        <dbReference type="PROSITE-ProRule" id="PRU00520"/>
    </source>
</evidence>
<dbReference type="SUPFAM" id="SSF55821">
    <property type="entry name" value="YrdC/RibB"/>
    <property type="match status" value="1"/>
</dbReference>
<evidence type="ECO:0000256" key="8">
    <source>
        <dbReference type="PIRNR" id="PIRNR006256"/>
    </source>
</evidence>
<sequence length="776" mass="84577">MQTTRHPLPPSLTCQRIRVSGIVQGVGFRPTVWRLAKALGLTGWVRTDPRGVEIEACGTPDQIEALIKRLRHDAPPMARIDAITSRFAGSVSVSEDFFILDSLGGRAATMIGPDIAVCRDCLSEMFDPENRRWRYALTDCAHCGSRYSVCNSLPFEREHTSYKLFSPCRKCNAEYRRLDGRRAHAEILCCPKCGPQLRFLDASGNEVAGDAIAHAWQAIQRGEIVAVKGTGGFHLFADARNAKAVARLRERKHRPVKPFPVMFANSRSAIPYVQFKVGEPGWLTSPERPIILLDKRPQCDERLPGIAPDLPRLGVILPFAPVHYLLFHEAAGRPAGTAWLEQDQELALLMSSANPPDEPIVIGNDEALARLAGIADAYLIDNADIVTRCDDSIAYSALGGLQLIRRGRGHAPATVKLTHPGPSVLAVGGPSGNAVCITRGDEAFLSQHLGELSNPAALAGFEETIRHLLKMLDVSPMLIAHDLHRDVFSYAPIRDMARQRVIPMLAVQHHHAHVAAVLAEHQLDEPMCGLVLDGGEAGVDGTLWGGELLWVDGAHFERRAHLVPIGLAGTSEAAHEPWRLAAAVLHHIGCNMEITRRFAAQAEAPRLAAQLDSDAEKADSSSLGCLFDAAAALLGLTQTSAFPSHAELLMEGAAENFGTIEPLASGWRITAEGQLDFSPLFLHLRSESDARRGAALYFATTAAALADWLRKLLPANSRVALSGRCLQNRFFARELRFRIGECGLQTLEARRAPPNDGNLALGQAWIAQHYLLDETP</sequence>
<dbReference type="SUPFAM" id="SSF54975">
    <property type="entry name" value="Acylphosphatase/BLUF domain-like"/>
    <property type="match status" value="1"/>
</dbReference>
<dbReference type="Gene3D" id="3.90.870.50">
    <property type="match status" value="1"/>
</dbReference>
<dbReference type="InterPro" id="IPR051060">
    <property type="entry name" value="Carbamoyltrans_HypF-like"/>
</dbReference>
<evidence type="ECO:0000256" key="2">
    <source>
        <dbReference type="ARBA" id="ARBA00008097"/>
    </source>
</evidence>
<dbReference type="PANTHER" id="PTHR42959">
    <property type="entry name" value="CARBAMOYLTRANSFERASE"/>
    <property type="match status" value="1"/>
</dbReference>
<dbReference type="Pfam" id="PF22521">
    <property type="entry name" value="HypF_C_2"/>
    <property type="match status" value="1"/>
</dbReference>
<dbReference type="Pfam" id="PF01300">
    <property type="entry name" value="Sua5_yciO_yrdC"/>
    <property type="match status" value="1"/>
</dbReference>
<dbReference type="InterPro" id="IPR041440">
    <property type="entry name" value="HypF_C"/>
</dbReference>
<dbReference type="RefSeq" id="WP_418892052.1">
    <property type="nucleotide sequence ID" value="NZ_JBEUWX010000003.1"/>
</dbReference>
<comment type="caution">
    <text evidence="12">The sequence shown here is derived from an EMBL/GenBank/DDBJ whole genome shotgun (WGS) entry which is preliminary data.</text>
</comment>
<organism evidence="12 13">
    <name type="scientific">Dentiradicibacter hellwigii</name>
    <dbReference type="NCBI Taxonomy" id="3149053"/>
    <lineage>
        <taxon>Bacteria</taxon>
        <taxon>Pseudomonadati</taxon>
        <taxon>Pseudomonadota</taxon>
        <taxon>Betaproteobacteria</taxon>
        <taxon>Rhodocyclales</taxon>
        <taxon>Rhodocyclaceae</taxon>
        <taxon>Dentiradicibacter</taxon>
    </lineage>
</organism>
<dbReference type="PIRSF" id="PIRSF006256">
    <property type="entry name" value="CMPcnvr_hdrg_mat"/>
    <property type="match status" value="1"/>
</dbReference>
<evidence type="ECO:0000256" key="6">
    <source>
        <dbReference type="ARBA" id="ARBA00022833"/>
    </source>
</evidence>
<dbReference type="PROSITE" id="PS00150">
    <property type="entry name" value="ACYLPHOSPHATASE_1"/>
    <property type="match status" value="1"/>
</dbReference>
<dbReference type="Gene3D" id="3.30.420.360">
    <property type="match status" value="1"/>
</dbReference>
<dbReference type="NCBIfam" id="TIGR00143">
    <property type="entry name" value="hypF"/>
    <property type="match status" value="1"/>
</dbReference>
<comment type="function">
    <text evidence="8">Involved in the maturation of [NiFe] hydrogenases. Along with HypE, it catalyzes the synthesis of the CN ligands of the active site iron of [NiFe]-hydrogenases. HypF functions as a carbamoyl transferase using carbamoylphosphate as a substrate and transferring the carboxamido moiety in an ATP-dependent reaction to the thiolate of the C-terminal cysteine of HypE yielding a protein-S-carboxamide.</text>
</comment>
<evidence type="ECO:0000313" key="12">
    <source>
        <dbReference type="EMBL" id="MFA9950966.1"/>
    </source>
</evidence>
<keyword evidence="4" id="KW-0479">Metal-binding</keyword>
<dbReference type="InterPro" id="IPR017968">
    <property type="entry name" value="Acylphosphatase_CS"/>
</dbReference>